<reference evidence="6 7" key="1">
    <citation type="submission" date="2008-04" db="EMBL/GenBank/DDBJ databases">
        <title>Draft genome sequence of Bacteroides intestinalis (DSM 17393).</title>
        <authorList>
            <person name="Sudarsanam P."/>
            <person name="Ley R."/>
            <person name="Guruge J."/>
            <person name="Turnbaugh P.J."/>
            <person name="Mahowald M."/>
            <person name="Liep D."/>
            <person name="Gordon J."/>
        </authorList>
    </citation>
    <scope>NUCLEOTIDE SEQUENCE [LARGE SCALE GENOMIC DNA]</scope>
    <source>
        <strain evidence="6 7">DSM 17393</strain>
    </source>
</reference>
<dbReference type="GO" id="GO:0016020">
    <property type="term" value="C:membrane"/>
    <property type="evidence" value="ECO:0007669"/>
    <property type="project" value="UniProtKB-SubCell"/>
</dbReference>
<keyword evidence="5" id="KW-0963">Cytoplasm</keyword>
<keyword evidence="3 5" id="KW-0548">Nucleotidyltransferase</keyword>
<dbReference type="InterPro" id="IPR003329">
    <property type="entry name" value="Cytidylyl_trans"/>
</dbReference>
<comment type="similarity">
    <text evidence="5">Belongs to the KdsB family.</text>
</comment>
<name>B3CD66_9BACE</name>
<dbReference type="InterPro" id="IPR004528">
    <property type="entry name" value="KdsB"/>
</dbReference>
<keyword evidence="2 5" id="KW-0808">Transferase</keyword>
<dbReference type="SUPFAM" id="SSF53448">
    <property type="entry name" value="Nucleotide-diphospho-sugar transferases"/>
    <property type="match status" value="1"/>
</dbReference>
<dbReference type="GO" id="GO:0008690">
    <property type="term" value="F:3-deoxy-manno-octulosonate cytidylyltransferase activity"/>
    <property type="evidence" value="ECO:0007669"/>
    <property type="project" value="UniProtKB-UniRule"/>
</dbReference>
<keyword evidence="4 5" id="KW-0448">Lipopolysaccharide biosynthesis</keyword>
<dbReference type="STRING" id="471870.BACINT_02241"/>
<accession>B3CD66</accession>
<comment type="subcellular location">
    <subcellularLocation>
        <location evidence="5">Cytoplasm</location>
    </subcellularLocation>
    <subcellularLocation>
        <location evidence="1">Membrane</location>
    </subcellularLocation>
</comment>
<evidence type="ECO:0000313" key="7">
    <source>
        <dbReference type="Proteomes" id="UP000004596"/>
    </source>
</evidence>
<evidence type="ECO:0000256" key="2">
    <source>
        <dbReference type="ARBA" id="ARBA00022679"/>
    </source>
</evidence>
<dbReference type="NCBIfam" id="NF003950">
    <property type="entry name" value="PRK05450.1-3"/>
    <property type="match status" value="1"/>
</dbReference>
<comment type="catalytic activity">
    <reaction evidence="5">
        <text>3-deoxy-alpha-D-manno-oct-2-ulosonate + CTP = CMP-3-deoxy-beta-D-manno-octulosonate + diphosphate</text>
        <dbReference type="Rhea" id="RHEA:23448"/>
        <dbReference type="ChEBI" id="CHEBI:33019"/>
        <dbReference type="ChEBI" id="CHEBI:37563"/>
        <dbReference type="ChEBI" id="CHEBI:85986"/>
        <dbReference type="ChEBI" id="CHEBI:85987"/>
        <dbReference type="EC" id="2.7.7.38"/>
    </reaction>
</comment>
<proteinExistence type="inferred from homology"/>
<comment type="function">
    <text evidence="5">Activates KDO (a required 8-carbon sugar) for incorporation into bacterial lipopolysaccharide in Gram-negative bacteria.</text>
</comment>
<dbReference type="Gene3D" id="3.90.550.10">
    <property type="entry name" value="Spore Coat Polysaccharide Biosynthesis Protein SpsA, Chain A"/>
    <property type="match status" value="1"/>
</dbReference>
<dbReference type="InterPro" id="IPR029044">
    <property type="entry name" value="Nucleotide-diphossugar_trans"/>
</dbReference>
<dbReference type="EMBL" id="ABJL02000008">
    <property type="protein sequence ID" value="EDV03127.1"/>
    <property type="molecule type" value="Genomic_DNA"/>
</dbReference>
<dbReference type="AlphaFoldDB" id="B3CD66"/>
<reference evidence="6 7" key="2">
    <citation type="submission" date="2008-04" db="EMBL/GenBank/DDBJ databases">
        <authorList>
            <person name="Fulton L."/>
            <person name="Clifton S."/>
            <person name="Fulton B."/>
            <person name="Xu J."/>
            <person name="Minx P."/>
            <person name="Pepin K.H."/>
            <person name="Johnson M."/>
            <person name="Thiruvilangam P."/>
            <person name="Bhonagiri V."/>
            <person name="Nash W.E."/>
            <person name="Mardis E.R."/>
            <person name="Wilson R.K."/>
        </authorList>
    </citation>
    <scope>NUCLEOTIDE SEQUENCE [LARGE SCALE GENOMIC DNA]</scope>
    <source>
        <strain evidence="6 7">DSM 17393</strain>
    </source>
</reference>
<gene>
    <name evidence="5 6" type="primary">kdsB</name>
    <name evidence="6" type="ORF">BACINT_02241</name>
</gene>
<dbReference type="Proteomes" id="UP000004596">
    <property type="component" value="Unassembled WGS sequence"/>
</dbReference>
<dbReference type="Pfam" id="PF02348">
    <property type="entry name" value="CTP_transf_3"/>
    <property type="match status" value="1"/>
</dbReference>
<dbReference type="CDD" id="cd02517">
    <property type="entry name" value="CMP-KDO-Synthetase"/>
    <property type="match status" value="1"/>
</dbReference>
<evidence type="ECO:0000256" key="5">
    <source>
        <dbReference type="HAMAP-Rule" id="MF_00057"/>
    </source>
</evidence>
<organism evidence="6 7">
    <name type="scientific">Bacteroides intestinalis DSM 17393</name>
    <dbReference type="NCBI Taxonomy" id="471870"/>
    <lineage>
        <taxon>Bacteria</taxon>
        <taxon>Pseudomonadati</taxon>
        <taxon>Bacteroidota</taxon>
        <taxon>Bacteroidia</taxon>
        <taxon>Bacteroidales</taxon>
        <taxon>Bacteroidaceae</taxon>
        <taxon>Bacteroides</taxon>
    </lineage>
</organism>
<dbReference type="eggNOG" id="COG1212">
    <property type="taxonomic scope" value="Bacteria"/>
</dbReference>
<dbReference type="GO" id="GO:0005829">
    <property type="term" value="C:cytosol"/>
    <property type="evidence" value="ECO:0007669"/>
    <property type="project" value="TreeGrafter"/>
</dbReference>
<comment type="pathway">
    <text evidence="5">Nucleotide-sugar biosynthesis; CMP-3-deoxy-D-manno-octulosonate biosynthesis; CMP-3-deoxy-D-manno-octulosonate from 3-deoxy-D-manno-octulosonate and CTP: step 1/1.</text>
</comment>
<protein>
    <recommendedName>
        <fullName evidence="5">3-deoxy-manno-octulosonate cytidylyltransferase</fullName>
        <ecNumber evidence="5">2.7.7.38</ecNumber>
    </recommendedName>
    <alternativeName>
        <fullName evidence="5">CMP-2-keto-3-deoxyoctulosonic acid synthase</fullName>
        <shortName evidence="5">CKS</shortName>
        <shortName evidence="5">CMP-KDO synthase</shortName>
    </alternativeName>
</protein>
<dbReference type="NCBIfam" id="TIGR00466">
    <property type="entry name" value="kdsB"/>
    <property type="match status" value="1"/>
</dbReference>
<dbReference type="EC" id="2.7.7.38" evidence="5"/>
<comment type="caution">
    <text evidence="6">The sequence shown here is derived from an EMBL/GenBank/DDBJ whole genome shotgun (WGS) entry which is preliminary data.</text>
</comment>
<dbReference type="PANTHER" id="PTHR42866">
    <property type="entry name" value="3-DEOXY-MANNO-OCTULOSONATE CYTIDYLYLTRANSFERASE"/>
    <property type="match status" value="1"/>
</dbReference>
<evidence type="ECO:0000256" key="3">
    <source>
        <dbReference type="ARBA" id="ARBA00022695"/>
    </source>
</evidence>
<sequence>MGMRATRIKRKNVDLLNCKIVNINMLKFLGIIPARYASTRFPAKPLAMLGGKTVIQRVYEQVVGILDDAYVATDDERIEEAVKAFGGKVVMTSVNHKSGTDRCYEAYTKIEGDFDVIVNIQGDEPFIQPSQLETVKACFDDIATQIATLVKPFTPENGFEALENINSPKVVLNKNMNALYFSRSIIPYQRNVEKQDWLKNHTYYKHIGLYAYRAEVLKEITSLPQSSLELAESLEQLRWLENGYTIKAGITEVETIGIDTPQDLEKAEEFLKIC</sequence>
<dbReference type="GO" id="GO:0009103">
    <property type="term" value="P:lipopolysaccharide biosynthetic process"/>
    <property type="evidence" value="ECO:0007669"/>
    <property type="project" value="UniProtKB-UniRule"/>
</dbReference>
<dbReference type="PANTHER" id="PTHR42866:SF2">
    <property type="entry name" value="3-DEOXY-MANNO-OCTULOSONATE CYTIDYLYLTRANSFERASE, MITOCHONDRIAL"/>
    <property type="match status" value="1"/>
</dbReference>
<evidence type="ECO:0000313" key="6">
    <source>
        <dbReference type="EMBL" id="EDV03127.1"/>
    </source>
</evidence>
<evidence type="ECO:0000256" key="1">
    <source>
        <dbReference type="ARBA" id="ARBA00004370"/>
    </source>
</evidence>
<dbReference type="NCBIfam" id="NF009905">
    <property type="entry name" value="PRK13368.1"/>
    <property type="match status" value="1"/>
</dbReference>
<dbReference type="UniPathway" id="UPA00358">
    <property type="reaction ID" value="UER00476"/>
</dbReference>
<dbReference type="FunFam" id="3.90.550.10:FF:000011">
    <property type="entry name" value="3-deoxy-manno-octulosonate cytidylyltransferase"/>
    <property type="match status" value="1"/>
</dbReference>
<evidence type="ECO:0000256" key="4">
    <source>
        <dbReference type="ARBA" id="ARBA00022985"/>
    </source>
</evidence>
<dbReference type="GO" id="GO:0033468">
    <property type="term" value="P:CMP-keto-3-deoxy-D-manno-octulosonic acid biosynthetic process"/>
    <property type="evidence" value="ECO:0007669"/>
    <property type="project" value="UniProtKB-UniRule"/>
</dbReference>
<dbReference type="NCBIfam" id="NF003952">
    <property type="entry name" value="PRK05450.1-5"/>
    <property type="match status" value="1"/>
</dbReference>
<dbReference type="HAMAP" id="MF_00057">
    <property type="entry name" value="KdsB"/>
    <property type="match status" value="1"/>
</dbReference>